<dbReference type="Proteomes" id="UP000032352">
    <property type="component" value="Chromosome pTvir"/>
</dbReference>
<dbReference type="EMBL" id="CP059734">
    <property type="protein sequence ID" value="WDE08961.1"/>
    <property type="molecule type" value="Genomic_DNA"/>
</dbReference>
<evidence type="ECO:0000313" key="4">
    <source>
        <dbReference type="Proteomes" id="UP000032352"/>
    </source>
</evidence>
<dbReference type="KEGG" id="tvd:SG34_034065"/>
<reference evidence="3 4" key="1">
    <citation type="journal article" date="2015" name="Genome Announc.">
        <title>Draft Genome Sequences of Marine Isolates of Thalassomonas viridans and Thalassomonas actiniarum.</title>
        <authorList>
            <person name="Olonade I."/>
            <person name="van Zyl L.J."/>
            <person name="Trindade M."/>
        </authorList>
    </citation>
    <scope>NUCLEOTIDE SEQUENCE [LARGE SCALE GENOMIC DNA]</scope>
    <source>
        <strain evidence="3 4">XOM25</strain>
    </source>
</reference>
<proteinExistence type="predicted"/>
<evidence type="ECO:0000313" key="3">
    <source>
        <dbReference type="EMBL" id="WDE08961.1"/>
    </source>
</evidence>
<organism evidence="3 4">
    <name type="scientific">Thalassomonas viridans</name>
    <dbReference type="NCBI Taxonomy" id="137584"/>
    <lineage>
        <taxon>Bacteria</taxon>
        <taxon>Pseudomonadati</taxon>
        <taxon>Pseudomonadota</taxon>
        <taxon>Gammaproteobacteria</taxon>
        <taxon>Alteromonadales</taxon>
        <taxon>Colwelliaceae</taxon>
        <taxon>Thalassomonas</taxon>
    </lineage>
</organism>
<accession>A0AAE9Z936</accession>
<protein>
    <submittedName>
        <fullName evidence="3">Uncharacterized protein</fullName>
    </submittedName>
</protein>
<dbReference type="EMBL" id="CP059734">
    <property type="protein sequence ID" value="WDE08914.1"/>
    <property type="molecule type" value="Genomic_DNA"/>
</dbReference>
<sequence length="162" mass="17535">MKKTCVIISLILTVMVNVAQAESVYLTVENSSQSSNALFKEIMKMSGPKMRDSIAPALYSVNNHDVALLDADMLAQDLAAVESMGLSDKDALIISGAPENNSRLTEHLLGYGVNADYIVIKGMKTPNSIKLIRFDKNDQASVNSVARSLMLSAMKQPQSVSK</sequence>
<gene>
    <name evidence="3" type="ORF">SG34_029700</name>
    <name evidence="2" type="ORF">SG34_034065</name>
</gene>
<dbReference type="AlphaFoldDB" id="A0AAE9Z936"/>
<reference evidence="3 4" key="3">
    <citation type="journal article" date="2022" name="Mar. Drugs">
        <title>Bioassay-Guided Fractionation Leads to the Detection of Cholic Acid Generated by the Rare Thalassomonas sp.</title>
        <authorList>
            <person name="Pheiffer F."/>
            <person name="Schneider Y.K."/>
            <person name="Hansen E.H."/>
            <person name="Andersen J.H."/>
            <person name="Isaksson J."/>
            <person name="Busche T."/>
            <person name="R C."/>
            <person name="Kalinowski J."/>
            <person name="Zyl L.V."/>
            <person name="Trindade M."/>
        </authorList>
    </citation>
    <scope>NUCLEOTIDE SEQUENCE [LARGE SCALE GENOMIC DNA]</scope>
    <source>
        <strain evidence="3 4">XOM25</strain>
    </source>
</reference>
<dbReference type="KEGG" id="tvd:SG34_029700"/>
<keyword evidence="1" id="KW-0732">Signal</keyword>
<feature type="chain" id="PRO_5044707616" evidence="1">
    <location>
        <begin position="22"/>
        <end position="162"/>
    </location>
</feature>
<evidence type="ECO:0000313" key="2">
    <source>
        <dbReference type="EMBL" id="WDE08914.1"/>
    </source>
</evidence>
<reference evidence="3" key="2">
    <citation type="submission" date="2020-07" db="EMBL/GenBank/DDBJ databases">
        <authorList>
            <person name="van Zyl L.J."/>
            <person name="Busche T."/>
            <person name="Ruckert C."/>
            <person name="Kalinowski J."/>
            <person name="Trindade M.I."/>
        </authorList>
    </citation>
    <scope>NUCLEOTIDE SEQUENCE</scope>
    <source>
        <strain evidence="3">XOM25</strain>
    </source>
</reference>
<name>A0AAE9Z936_9GAMM</name>
<feature type="signal peptide" evidence="1">
    <location>
        <begin position="1"/>
        <end position="21"/>
    </location>
</feature>
<dbReference type="RefSeq" id="WP_044840767.1">
    <property type="nucleotide sequence ID" value="NZ_CP059734.1"/>
</dbReference>
<keyword evidence="4" id="KW-1185">Reference proteome</keyword>
<evidence type="ECO:0000256" key="1">
    <source>
        <dbReference type="SAM" id="SignalP"/>
    </source>
</evidence>